<evidence type="ECO:0000313" key="2">
    <source>
        <dbReference type="EMBL" id="SEO94014.1"/>
    </source>
</evidence>
<evidence type="ECO:0000313" key="3">
    <source>
        <dbReference type="Proteomes" id="UP000199126"/>
    </source>
</evidence>
<sequence>MTPSTPLSRRGLLGLAGTAAAGSVLLDPAWFRSPQRLDATVPDDAWPMARRDPGRTGFAERGPTEDVGVAWAHELDDSFPGIGPPVVVADGTVFTATRCLVHALDAESGEPDWQYEFGSDGWLGGRAQFVQSRPVVDDEGVYVSAGVSLFSVTHGGGSRWQYETTSSFDRPLVAGNTAYFTSDLDDDTLLALDTATGLTRWRDAPATIRPEAYADGVVVGAAVEDSETTLGALFAQTGQTRWTRDLPVGDSTRLLPTVSDGTVFYGTGTLYALSLDDGSTQWRRDVSEEPRGLHTVVDDETVYTVAADAGRVVALDADTGETRWEHAVEALRATLSPAVTDDTLYVSAGPMVVALDTEDGSEQFRLRVPGSGAEFFALAAGTLYAGSGQTLVALREGAR</sequence>
<dbReference type="SUPFAM" id="SSF50998">
    <property type="entry name" value="Quinoprotein alcohol dehydrogenase-like"/>
    <property type="match status" value="2"/>
</dbReference>
<dbReference type="InterPro" id="IPR002372">
    <property type="entry name" value="PQQ_rpt_dom"/>
</dbReference>
<dbReference type="InterPro" id="IPR018391">
    <property type="entry name" value="PQQ_b-propeller_rpt"/>
</dbReference>
<dbReference type="EMBL" id="FODV01000008">
    <property type="protein sequence ID" value="SEO94014.1"/>
    <property type="molecule type" value="Genomic_DNA"/>
</dbReference>
<dbReference type="Pfam" id="PF13360">
    <property type="entry name" value="PQQ_2"/>
    <property type="match status" value="2"/>
</dbReference>
<accession>A0A1H8TTR0</accession>
<gene>
    <name evidence="2" type="ORF">SAMN04487948_10899</name>
</gene>
<dbReference type="Proteomes" id="UP000199126">
    <property type="component" value="Unassembled WGS sequence"/>
</dbReference>
<dbReference type="PANTHER" id="PTHR34512">
    <property type="entry name" value="CELL SURFACE PROTEIN"/>
    <property type="match status" value="1"/>
</dbReference>
<dbReference type="RefSeq" id="WP_089825528.1">
    <property type="nucleotide sequence ID" value="NZ_FODV01000008.1"/>
</dbReference>
<protein>
    <submittedName>
        <fullName evidence="2">Outer membrane protein assembly factor BamB, contains PQQ-like beta-propeller repeat</fullName>
    </submittedName>
</protein>
<dbReference type="PROSITE" id="PS51318">
    <property type="entry name" value="TAT"/>
    <property type="match status" value="1"/>
</dbReference>
<dbReference type="PANTHER" id="PTHR34512:SF30">
    <property type="entry name" value="OUTER MEMBRANE PROTEIN ASSEMBLY FACTOR BAMB"/>
    <property type="match status" value="1"/>
</dbReference>
<proteinExistence type="predicted"/>
<name>A0A1H8TTR0_9EURY</name>
<dbReference type="InterPro" id="IPR006311">
    <property type="entry name" value="TAT_signal"/>
</dbReference>
<dbReference type="InterPro" id="IPR011047">
    <property type="entry name" value="Quinoprotein_ADH-like_sf"/>
</dbReference>
<organism evidence="2 3">
    <name type="scientific">Halogranum amylolyticum</name>
    <dbReference type="NCBI Taxonomy" id="660520"/>
    <lineage>
        <taxon>Archaea</taxon>
        <taxon>Methanobacteriati</taxon>
        <taxon>Methanobacteriota</taxon>
        <taxon>Stenosarchaea group</taxon>
        <taxon>Halobacteria</taxon>
        <taxon>Halobacteriales</taxon>
        <taxon>Haloferacaceae</taxon>
    </lineage>
</organism>
<reference evidence="3" key="1">
    <citation type="submission" date="2016-10" db="EMBL/GenBank/DDBJ databases">
        <authorList>
            <person name="Varghese N."/>
            <person name="Submissions S."/>
        </authorList>
    </citation>
    <scope>NUCLEOTIDE SEQUENCE [LARGE SCALE GENOMIC DNA]</scope>
    <source>
        <strain evidence="3">CGMCC 1.10121</strain>
    </source>
</reference>
<dbReference type="OrthoDB" id="145878at2157"/>
<evidence type="ECO:0000259" key="1">
    <source>
        <dbReference type="Pfam" id="PF13360"/>
    </source>
</evidence>
<dbReference type="SMART" id="SM00564">
    <property type="entry name" value="PQQ"/>
    <property type="match status" value="6"/>
</dbReference>
<dbReference type="Gene3D" id="2.40.128.630">
    <property type="match status" value="3"/>
</dbReference>
<feature type="domain" description="Pyrrolo-quinoline quinone repeat" evidence="1">
    <location>
        <begin position="226"/>
        <end position="328"/>
    </location>
</feature>
<feature type="domain" description="Pyrrolo-quinoline quinone repeat" evidence="1">
    <location>
        <begin position="87"/>
        <end position="202"/>
    </location>
</feature>
<keyword evidence="3" id="KW-1185">Reference proteome</keyword>
<dbReference type="AlphaFoldDB" id="A0A1H8TTR0"/>